<accession>A0ACC6P0Q3</accession>
<sequence length="128" mass="13770">MSKKWLTLSVGEPRPAIDWARADAAPHAGQPDDESPELTEAEAVRLRPLAQVLADSEKGRQRITISLDRTVVDQFKALAGGRGYQSLINSTLRAALSTQGGSAGSAPLETIKQALREVLQEARTPDKP</sequence>
<comment type="caution">
    <text evidence="1">The sequence shown here is derived from an EMBL/GenBank/DDBJ whole genome shotgun (WGS) entry which is preliminary data.</text>
</comment>
<reference evidence="1" key="1">
    <citation type="submission" date="2023-10" db="EMBL/GenBank/DDBJ databases">
        <title>Amphibacter perezi, gen. nov., sp. nov. a novel taxa of the family Comamonadaceae, class Betaproteobacteria isolated from the skin microbiota of Pelophylax perezi from different populations.</title>
        <authorList>
            <person name="Costa S."/>
            <person name="Proenca D.N."/>
            <person name="Lopes I."/>
            <person name="Morais P.V."/>
        </authorList>
    </citation>
    <scope>NUCLEOTIDE SEQUENCE</scope>
    <source>
        <strain evidence="1">SL12-8</strain>
    </source>
</reference>
<dbReference type="EMBL" id="JAWDIE010000006">
    <property type="protein sequence ID" value="MEJ7137765.1"/>
    <property type="molecule type" value="Genomic_DNA"/>
</dbReference>
<organism evidence="1 2">
    <name type="scientific">Amphibiibacter pelophylacis</name>
    <dbReference type="NCBI Taxonomy" id="1799477"/>
    <lineage>
        <taxon>Bacteria</taxon>
        <taxon>Pseudomonadati</taxon>
        <taxon>Pseudomonadota</taxon>
        <taxon>Betaproteobacteria</taxon>
        <taxon>Burkholderiales</taxon>
        <taxon>Sphaerotilaceae</taxon>
        <taxon>Amphibiibacter</taxon>
    </lineage>
</organism>
<protein>
    <submittedName>
        <fullName evidence="1">BrnA antitoxin family protein</fullName>
    </submittedName>
</protein>
<keyword evidence="2" id="KW-1185">Reference proteome</keyword>
<evidence type="ECO:0000313" key="2">
    <source>
        <dbReference type="Proteomes" id="UP001364695"/>
    </source>
</evidence>
<gene>
    <name evidence="1" type="ORF">RV045_04870</name>
</gene>
<evidence type="ECO:0000313" key="1">
    <source>
        <dbReference type="EMBL" id="MEJ7137765.1"/>
    </source>
</evidence>
<proteinExistence type="predicted"/>
<name>A0ACC6P0Q3_9BURK</name>
<dbReference type="Proteomes" id="UP001364695">
    <property type="component" value="Unassembled WGS sequence"/>
</dbReference>